<dbReference type="InterPro" id="IPR015422">
    <property type="entry name" value="PyrdxlP-dep_Trfase_small"/>
</dbReference>
<dbReference type="Gene3D" id="3.40.640.10">
    <property type="entry name" value="Type I PLP-dependent aspartate aminotransferase-like (Major domain)"/>
    <property type="match status" value="1"/>
</dbReference>
<evidence type="ECO:0000256" key="1">
    <source>
        <dbReference type="ARBA" id="ARBA00001933"/>
    </source>
</evidence>
<organism evidence="4 5">
    <name type="scientific">Clonostachys solani</name>
    <dbReference type="NCBI Taxonomy" id="160281"/>
    <lineage>
        <taxon>Eukaryota</taxon>
        <taxon>Fungi</taxon>
        <taxon>Dikarya</taxon>
        <taxon>Ascomycota</taxon>
        <taxon>Pezizomycotina</taxon>
        <taxon>Sordariomycetes</taxon>
        <taxon>Hypocreomycetidae</taxon>
        <taxon>Hypocreales</taxon>
        <taxon>Bionectriaceae</taxon>
        <taxon>Clonostachys</taxon>
    </lineage>
</organism>
<dbReference type="PANTHER" id="PTHR42699:SF1">
    <property type="entry name" value="CYSTATHIONINE GAMMA-SYNTHASE-RELATED"/>
    <property type="match status" value="1"/>
</dbReference>
<dbReference type="InterPro" id="IPR000277">
    <property type="entry name" value="Cys/Met-Metab_PyrdxlP-dep_enz"/>
</dbReference>
<evidence type="ECO:0000256" key="2">
    <source>
        <dbReference type="ARBA" id="ARBA00022898"/>
    </source>
</evidence>
<comment type="cofactor">
    <cofactor evidence="1 3">
        <name>pyridoxal 5'-phosphate</name>
        <dbReference type="ChEBI" id="CHEBI:597326"/>
    </cofactor>
</comment>
<evidence type="ECO:0000256" key="3">
    <source>
        <dbReference type="RuleBase" id="RU362118"/>
    </source>
</evidence>
<comment type="similarity">
    <text evidence="3">Belongs to the trans-sulfuration enzymes family.</text>
</comment>
<evidence type="ECO:0000313" key="4">
    <source>
        <dbReference type="EMBL" id="CAH0053878.1"/>
    </source>
</evidence>
<accession>A0A9N9ZEG3</accession>
<dbReference type="Pfam" id="PF01053">
    <property type="entry name" value="Cys_Met_Meta_PP"/>
    <property type="match status" value="1"/>
</dbReference>
<keyword evidence="2 3" id="KW-0663">Pyridoxal phosphate</keyword>
<evidence type="ECO:0008006" key="6">
    <source>
        <dbReference type="Google" id="ProtNLM"/>
    </source>
</evidence>
<dbReference type="GO" id="GO:0019346">
    <property type="term" value="P:transsulfuration"/>
    <property type="evidence" value="ECO:0007669"/>
    <property type="project" value="InterPro"/>
</dbReference>
<dbReference type="PANTHER" id="PTHR42699">
    <property type="match status" value="1"/>
</dbReference>
<dbReference type="SUPFAM" id="SSF53383">
    <property type="entry name" value="PLP-dependent transferases"/>
    <property type="match status" value="1"/>
</dbReference>
<gene>
    <name evidence="4" type="ORF">CSOL1703_00005759</name>
</gene>
<proteinExistence type="inferred from homology"/>
<dbReference type="Proteomes" id="UP000775872">
    <property type="component" value="Unassembled WGS sequence"/>
</dbReference>
<dbReference type="EMBL" id="CABFOC020000045">
    <property type="protein sequence ID" value="CAH0053878.1"/>
    <property type="molecule type" value="Genomic_DNA"/>
</dbReference>
<evidence type="ECO:0000313" key="5">
    <source>
        <dbReference type="Proteomes" id="UP000775872"/>
    </source>
</evidence>
<dbReference type="InterPro" id="IPR051750">
    <property type="entry name" value="Trans-sulfuration_enzymes"/>
</dbReference>
<dbReference type="InterPro" id="IPR015424">
    <property type="entry name" value="PyrdxlP-dep_Trfase"/>
</dbReference>
<dbReference type="Gene3D" id="3.90.1150.10">
    <property type="entry name" value="Aspartate Aminotransferase, domain 1"/>
    <property type="match status" value="1"/>
</dbReference>
<reference evidence="5" key="1">
    <citation type="submission" date="2019-06" db="EMBL/GenBank/DDBJ databases">
        <authorList>
            <person name="Broberg M."/>
        </authorList>
    </citation>
    <scope>NUCLEOTIDE SEQUENCE [LARGE SCALE GENOMIC DNA]</scope>
</reference>
<dbReference type="GO" id="GO:0030170">
    <property type="term" value="F:pyridoxal phosphate binding"/>
    <property type="evidence" value="ECO:0007669"/>
    <property type="project" value="InterPro"/>
</dbReference>
<dbReference type="InterPro" id="IPR015421">
    <property type="entry name" value="PyrdxlP-dep_Trfase_major"/>
</dbReference>
<dbReference type="AlphaFoldDB" id="A0A9N9ZEG3"/>
<name>A0A9N9ZEG3_9HYPO</name>
<keyword evidence="5" id="KW-1185">Reference proteome</keyword>
<dbReference type="GO" id="GO:0003962">
    <property type="term" value="F:cystathionine gamma-synthase activity"/>
    <property type="evidence" value="ECO:0007669"/>
    <property type="project" value="TreeGrafter"/>
</dbReference>
<protein>
    <recommendedName>
        <fullName evidence="6">Cystathionine gamma-synthase</fullName>
    </recommendedName>
</protein>
<sequence>MSTRITTEFGQAVPPAPRHAVTVHMGSEWAIAVQFGADAPSVIAKFKNTYPRTRPHRDIAQLSEAVLKHVGSTGKACLLFPSLQSAKQCVEYATSSKRDDGIDNKPLEADELVIRAFAAKDHFLAVIFPSDKYRVVAGFWSTVGAGVTSRFAEANLAHLDKLREVSIQEAEADRANFDSTAHETLRERILSLLKRAPLSTNPPLMVTTNDIYLYQSGMASIFKPHSYLLDDCPGASVLFGMAFMDTVTTLEQVGPGSKFFGAASDENILELESYLRDSRAKGQKVQAIWVEFPANPLLHCPDIAQLRRLATEYDVVLGIDDTIGSWANIDVIGMADILVTSITKSFNGYADVIGGTTILNPSSPKYNELKPLFDARYVSDFYIDDAEAIERNSRDYLDRSAKLNSNASAVVEYLHSRARDPNSAVHRVHYPSVNPSGDNYRRFMRPETPDFSPGYGCVFSVELDDIDTAKVFYDNLNVHKSVHLGAPFTLAFAYTLCAYQKRLDWAAQFGLKPTQIRISVGLEHMSTLIEDFRVAVEAADQSKKLVSK</sequence>
<comment type="caution">
    <text evidence="4">The sequence shown here is derived from an EMBL/GenBank/DDBJ whole genome shotgun (WGS) entry which is preliminary data.</text>
</comment>
<dbReference type="OrthoDB" id="10047078at2759"/>
<reference evidence="4 5" key="2">
    <citation type="submission" date="2021-10" db="EMBL/GenBank/DDBJ databases">
        <authorList>
            <person name="Piombo E."/>
        </authorList>
    </citation>
    <scope>NUCLEOTIDE SEQUENCE [LARGE SCALE GENOMIC DNA]</scope>
</reference>